<name>A0A1G7RYL9_CHIFI</name>
<evidence type="ECO:0000313" key="3">
    <source>
        <dbReference type="Proteomes" id="UP000199045"/>
    </source>
</evidence>
<feature type="signal peptide" evidence="1">
    <location>
        <begin position="1"/>
        <end position="19"/>
    </location>
</feature>
<proteinExistence type="predicted"/>
<dbReference type="EMBL" id="FNBN01000003">
    <property type="protein sequence ID" value="SDG15329.1"/>
    <property type="molecule type" value="Genomic_DNA"/>
</dbReference>
<organism evidence="2 3">
    <name type="scientific">Chitinophaga filiformis</name>
    <name type="common">Myxococcus filiformis</name>
    <name type="synonym">Flexibacter filiformis</name>
    <dbReference type="NCBI Taxonomy" id="104663"/>
    <lineage>
        <taxon>Bacteria</taxon>
        <taxon>Pseudomonadati</taxon>
        <taxon>Bacteroidota</taxon>
        <taxon>Chitinophagia</taxon>
        <taxon>Chitinophagales</taxon>
        <taxon>Chitinophagaceae</taxon>
        <taxon>Chitinophaga</taxon>
    </lineage>
</organism>
<dbReference type="SUPFAM" id="SSF159501">
    <property type="entry name" value="EreA/ChaN-like"/>
    <property type="match status" value="1"/>
</dbReference>
<protein>
    <recommendedName>
        <fullName evidence="4">Haem-binding uptake, Tiki superfamily, ChaN</fullName>
    </recommendedName>
</protein>
<dbReference type="Proteomes" id="UP000199045">
    <property type="component" value="Unassembled WGS sequence"/>
</dbReference>
<evidence type="ECO:0000313" key="2">
    <source>
        <dbReference type="EMBL" id="SDG15329.1"/>
    </source>
</evidence>
<dbReference type="AlphaFoldDB" id="A0A1G7RYL9"/>
<reference evidence="2 3" key="1">
    <citation type="submission" date="2016-10" db="EMBL/GenBank/DDBJ databases">
        <authorList>
            <person name="de Groot N.N."/>
        </authorList>
    </citation>
    <scope>NUCLEOTIDE SEQUENCE [LARGE SCALE GENOMIC DNA]</scope>
    <source>
        <strain evidence="2 3">DSM 527</strain>
    </source>
</reference>
<keyword evidence="1" id="KW-0732">Signal</keyword>
<dbReference type="OrthoDB" id="277629at2"/>
<evidence type="ECO:0008006" key="4">
    <source>
        <dbReference type="Google" id="ProtNLM"/>
    </source>
</evidence>
<dbReference type="RefSeq" id="WP_089833346.1">
    <property type="nucleotide sequence ID" value="NZ_FNBN01000003.1"/>
</dbReference>
<sequence length="425" mass="48673">MKLVIIPLLCLIISLSADQHESGNPCYDFADSIITRNNRSPAAAETNLSALSVAGYYHESMVYEDSIVTPKAPVRITLHNKHVLDARELILREAAKHRIILINEAHYRPQHRLFTKSLLSALYQQGYNVFLAEGILPNNQLDKRAYPVKDEGHFLNEPTYASLIRYAAKKGYKVRAYEYIVRPTWDDSVVLDKNGSMKYISYQPRDSAMIIKNEKGEVIQNVFTSLREQQQAKNILAVIRANPKSRFIIHAGYAHINESGPMMGSQLRRLLNYEDVLTIDQTELNEKQIVIDTLTNDTIRRAEAFVLVDNITKRTWNYYGDFYPVDYSIFNASFKDSLGRPGFLFKDVEKRVVTWLKPALMKDCGCVFSAYNPGELKKEHENAIATDVVYVDNKHVRPLLLYKGMHTIVKKNARGEYSQFSLEVK</sequence>
<feature type="chain" id="PRO_5011683779" description="Haem-binding uptake, Tiki superfamily, ChaN" evidence="1">
    <location>
        <begin position="20"/>
        <end position="425"/>
    </location>
</feature>
<evidence type="ECO:0000256" key="1">
    <source>
        <dbReference type="SAM" id="SignalP"/>
    </source>
</evidence>
<gene>
    <name evidence="2" type="ORF">SAMN04488121_103651</name>
</gene>
<accession>A0A1G7RYL9</accession>